<proteinExistence type="inferred from homology"/>
<evidence type="ECO:0000313" key="9">
    <source>
        <dbReference type="Proteomes" id="UP000034954"/>
    </source>
</evidence>
<dbReference type="Gene3D" id="3.30.70.3460">
    <property type="match status" value="1"/>
</dbReference>
<dbReference type="InterPro" id="IPR040523">
    <property type="entry name" value="AsnC_trans_reg2"/>
</dbReference>
<dbReference type="SMART" id="SM00344">
    <property type="entry name" value="HTH_ASNC"/>
    <property type="match status" value="1"/>
</dbReference>
<protein>
    <recommendedName>
        <fullName evidence="4">siroheme decarboxylase</fullName>
        <ecNumber evidence="4">4.1.1.111</ecNumber>
    </recommendedName>
</protein>
<comment type="similarity">
    <text evidence="3">Belongs to the Ahb/Nir family.</text>
</comment>
<organism evidence="8 9">
    <name type="scientific">Candidatus Brocadia fulgida</name>
    <dbReference type="NCBI Taxonomy" id="380242"/>
    <lineage>
        <taxon>Bacteria</taxon>
        <taxon>Pseudomonadati</taxon>
        <taxon>Planctomycetota</taxon>
        <taxon>Candidatus Brocadiia</taxon>
        <taxon>Candidatus Brocadiales</taxon>
        <taxon>Candidatus Brocadiaceae</taxon>
        <taxon>Candidatus Brocadia</taxon>
    </lineage>
</organism>
<comment type="pathway">
    <text evidence="2">Porphyrin-containing compound metabolism.</text>
</comment>
<reference evidence="8 9" key="1">
    <citation type="journal article" date="2013" name="BMC Microbiol.">
        <title>Identification of the type II cytochrome c maturation pathway in anammox bacteria by comparative genomics.</title>
        <authorList>
            <person name="Ferousi C."/>
            <person name="Speth D.R."/>
            <person name="Reimann J."/>
            <person name="Op den Camp H.J."/>
            <person name="Allen J.W."/>
            <person name="Keltjens J.T."/>
            <person name="Jetten M.S."/>
        </authorList>
    </citation>
    <scope>NUCLEOTIDE SEQUENCE [LARGE SCALE GENOMIC DNA]</scope>
    <source>
        <strain evidence="8">RU1</strain>
    </source>
</reference>
<dbReference type="Pfam" id="PF22451">
    <property type="entry name" value="NirdL-like_HTH"/>
    <property type="match status" value="1"/>
</dbReference>
<dbReference type="Proteomes" id="UP000034954">
    <property type="component" value="Unassembled WGS sequence"/>
</dbReference>
<dbReference type="InterPro" id="IPR050684">
    <property type="entry name" value="HTH-Siroheme_Decarb"/>
</dbReference>
<gene>
    <name evidence="8" type="ORF">BROFUL_03289</name>
</gene>
<evidence type="ECO:0000313" key="8">
    <source>
        <dbReference type="EMBL" id="KKO18011.1"/>
    </source>
</evidence>
<comment type="catalytic activity">
    <reaction evidence="5">
        <text>siroheme + 2 H(+) = 12,18-didecarboxysiroheme + 2 CO2</text>
        <dbReference type="Rhea" id="RHEA:19093"/>
        <dbReference type="ChEBI" id="CHEBI:15378"/>
        <dbReference type="ChEBI" id="CHEBI:16526"/>
        <dbReference type="ChEBI" id="CHEBI:60052"/>
        <dbReference type="ChEBI" id="CHEBI:140497"/>
        <dbReference type="EC" id="4.1.1.111"/>
    </reaction>
</comment>
<feature type="domain" description="Siroheme decarboxylase AsnC-like ligand binding" evidence="6">
    <location>
        <begin position="64"/>
        <end position="147"/>
    </location>
</feature>
<dbReference type="InterPro" id="IPR036388">
    <property type="entry name" value="WH-like_DNA-bd_sf"/>
</dbReference>
<dbReference type="Pfam" id="PF17805">
    <property type="entry name" value="AsnC_trans_reg2"/>
    <property type="match status" value="1"/>
</dbReference>
<dbReference type="Gene3D" id="1.10.10.10">
    <property type="entry name" value="Winged helix-like DNA-binding domain superfamily/Winged helix DNA-binding domain"/>
    <property type="match status" value="1"/>
</dbReference>
<name>A0A0M2USN8_9BACT</name>
<evidence type="ECO:0000256" key="5">
    <source>
        <dbReference type="ARBA" id="ARBA00048470"/>
    </source>
</evidence>
<evidence type="ECO:0000256" key="3">
    <source>
        <dbReference type="ARBA" id="ARBA00023457"/>
    </source>
</evidence>
<evidence type="ECO:0000259" key="6">
    <source>
        <dbReference type="Pfam" id="PF17805"/>
    </source>
</evidence>
<dbReference type="AlphaFoldDB" id="A0A0M2USN8"/>
<sequence length="155" mass="18039">MMLSDTDRKILHRLQSNLPLVSRPFLELSKELAVDEDTIIERIKFMIEKGYVRRLAPIINTQAMGREATLAAVNVPEDRIDEVSAIINEYSGVSHNYLRKGENKHIPYNMWFTMSAKDDEELNSRLKEIENRTGLIVRTMPTIKKFKIGVRFKIY</sequence>
<dbReference type="SUPFAM" id="SSF46785">
    <property type="entry name" value="Winged helix' DNA-binding domain"/>
    <property type="match status" value="1"/>
</dbReference>
<evidence type="ECO:0000256" key="4">
    <source>
        <dbReference type="ARBA" id="ARBA00023471"/>
    </source>
</evidence>
<dbReference type="InterPro" id="IPR019888">
    <property type="entry name" value="Tscrpt_reg_AsnC-like"/>
</dbReference>
<dbReference type="InterPro" id="IPR053953">
    <property type="entry name" value="NirdL-like_HTH"/>
</dbReference>
<feature type="domain" description="Siroheme decarboxylase NirL-like HTH" evidence="7">
    <location>
        <begin position="7"/>
        <end position="53"/>
    </location>
</feature>
<evidence type="ECO:0000256" key="2">
    <source>
        <dbReference type="ARBA" id="ARBA00023444"/>
    </source>
</evidence>
<dbReference type="EMBL" id="LAQJ01000301">
    <property type="protein sequence ID" value="KKO18011.1"/>
    <property type="molecule type" value="Genomic_DNA"/>
</dbReference>
<dbReference type="PANTHER" id="PTHR43413:SF1">
    <property type="entry name" value="SIROHEME DECARBOXYLASE NIRL SUBUNIT"/>
    <property type="match status" value="1"/>
</dbReference>
<dbReference type="EC" id="4.1.1.111" evidence="4"/>
<keyword evidence="9" id="KW-1185">Reference proteome</keyword>
<keyword evidence="1" id="KW-0456">Lyase</keyword>
<dbReference type="PANTHER" id="PTHR43413">
    <property type="entry name" value="TRANSCRIPTIONAL REGULATOR, ASNC FAMILY"/>
    <property type="match status" value="1"/>
</dbReference>
<dbReference type="GO" id="GO:0016829">
    <property type="term" value="F:lyase activity"/>
    <property type="evidence" value="ECO:0007669"/>
    <property type="project" value="UniProtKB-KW"/>
</dbReference>
<comment type="caution">
    <text evidence="8">The sequence shown here is derived from an EMBL/GenBank/DDBJ whole genome shotgun (WGS) entry which is preliminary data.</text>
</comment>
<dbReference type="InterPro" id="IPR036390">
    <property type="entry name" value="WH_DNA-bd_sf"/>
</dbReference>
<accession>A0A0M2USN8</accession>
<evidence type="ECO:0000256" key="1">
    <source>
        <dbReference type="ARBA" id="ARBA00023239"/>
    </source>
</evidence>
<evidence type="ECO:0000259" key="7">
    <source>
        <dbReference type="Pfam" id="PF22451"/>
    </source>
</evidence>